<protein>
    <submittedName>
        <fullName evidence="1">Alkaline phosphatase PhoX</fullName>
    </submittedName>
</protein>
<accession>A0ABW7AT02</accession>
<dbReference type="PROSITE" id="PS51318">
    <property type="entry name" value="TAT"/>
    <property type="match status" value="1"/>
</dbReference>
<reference evidence="1 2" key="1">
    <citation type="submission" date="2024-10" db="EMBL/GenBank/DDBJ databases">
        <authorList>
            <person name="Topkara A.R."/>
            <person name="Saygin H."/>
        </authorList>
    </citation>
    <scope>NUCLEOTIDE SEQUENCE [LARGE SCALE GENOMIC DNA]</scope>
    <source>
        <strain evidence="1 2">M3C6</strain>
    </source>
</reference>
<dbReference type="Proteomes" id="UP001603978">
    <property type="component" value="Unassembled WGS sequence"/>
</dbReference>
<dbReference type="Pfam" id="PF05787">
    <property type="entry name" value="PhoX"/>
    <property type="match status" value="2"/>
</dbReference>
<dbReference type="SUPFAM" id="SSF75011">
    <property type="entry name" value="3-carboxy-cis,cis-mucoante lactonizing enzyme"/>
    <property type="match status" value="1"/>
</dbReference>
<proteinExistence type="predicted"/>
<dbReference type="InterPro" id="IPR008557">
    <property type="entry name" value="PhoX"/>
</dbReference>
<keyword evidence="2" id="KW-1185">Reference proteome</keyword>
<dbReference type="PANTHER" id="PTHR35399:SF4">
    <property type="entry name" value="MEMBRANE PROTEIN"/>
    <property type="match status" value="1"/>
</dbReference>
<comment type="caution">
    <text evidence="1">The sequence shown here is derived from an EMBL/GenBank/DDBJ whole genome shotgun (WGS) entry which is preliminary data.</text>
</comment>
<evidence type="ECO:0000313" key="2">
    <source>
        <dbReference type="Proteomes" id="UP001603978"/>
    </source>
</evidence>
<sequence>MSAPVSRRSFLRHSAAGGLGIALVGSVEAIAGPGAARAAVGRAAGYGPLVPDPGGLLALPAGFSYKIVAEAGVTLLESGQPTPSDPDGMACFSTRTGTTLVCNHEIALDEPFQVPALPGLTYDPVAGGGTTNIVVGPGGDRRTEYVSLAGTHNNCAGGPTPWNTWLTCEESEQRAGAFFQKDHGYVFEVHAFDRRANEDPVPLKFLGRYAHEAVAVDPRTSAIYLTEDANEPHGLYFRWLPPEGFRGRKGALRALATSKGGDTAGRLQAMSCFRGSEHVADLSEATKPGTRYRVRWVDVPDRDARTVSVRSQFADDQVTRSRKLEGAYWGDGGAYFVASFARAADGSVNEHDGQVWFYDPGSQTVTLKTIFGVNPDPDQDTHFDGPDNIVLSPYGGVILAEDGEGLSHLVGVTQQGTSYPLARNELNNSEFAGPTFDADGSTMFANIYSPGHVLGITGPWRRP</sequence>
<dbReference type="InterPro" id="IPR006311">
    <property type="entry name" value="TAT_signal"/>
</dbReference>
<evidence type="ECO:0000313" key="1">
    <source>
        <dbReference type="EMBL" id="MFG1710556.1"/>
    </source>
</evidence>
<dbReference type="RefSeq" id="WP_393176448.1">
    <property type="nucleotide sequence ID" value="NZ_JBICRM010000051.1"/>
</dbReference>
<gene>
    <name evidence="1" type="ORF">ACFLIM_46055</name>
</gene>
<dbReference type="EMBL" id="JBICRM010000051">
    <property type="protein sequence ID" value="MFG1710556.1"/>
    <property type="molecule type" value="Genomic_DNA"/>
</dbReference>
<dbReference type="PANTHER" id="PTHR35399">
    <property type="entry name" value="SLR8030 PROTEIN"/>
    <property type="match status" value="1"/>
</dbReference>
<name>A0ABW7AT02_9ACTN</name>
<organism evidence="1 2">
    <name type="scientific">Nonomuraea marmarensis</name>
    <dbReference type="NCBI Taxonomy" id="3351344"/>
    <lineage>
        <taxon>Bacteria</taxon>
        <taxon>Bacillati</taxon>
        <taxon>Actinomycetota</taxon>
        <taxon>Actinomycetes</taxon>
        <taxon>Streptosporangiales</taxon>
        <taxon>Streptosporangiaceae</taxon>
        <taxon>Nonomuraea</taxon>
    </lineage>
</organism>